<dbReference type="RefSeq" id="WP_086927652.1">
    <property type="nucleotide sequence ID" value="NZ_CP021366.1"/>
</dbReference>
<dbReference type="AlphaFoldDB" id="A0A240UEI9"/>
<reference evidence="3" key="1">
    <citation type="submission" date="2017-05" db="EMBL/GenBank/DDBJ databases">
        <title>Polyphasic characterization of four soil-derived phenanthrene-degrading Acidovorax strains and proposal of Acidovorax phenanthrenivorans sp. nov.</title>
        <authorList>
            <person name="Singleton D."/>
            <person name="Lee J."/>
            <person name="Dickey A.N."/>
            <person name="Stroud A."/>
            <person name="Scholl E.H."/>
            <person name="Wright F.A."/>
            <person name="Aitken M.D."/>
        </authorList>
    </citation>
    <scope>NUCLEOTIDE SEQUENCE</scope>
    <source>
        <strain evidence="3">P4</strain>
    </source>
</reference>
<dbReference type="Pfam" id="PF03401">
    <property type="entry name" value="TctC"/>
    <property type="match status" value="1"/>
</dbReference>
<protein>
    <submittedName>
        <fullName evidence="3">ABC transporter substrate-binding protein</fullName>
    </submittedName>
</protein>
<dbReference type="EMBL" id="CP021366">
    <property type="protein sequence ID" value="ART59536.1"/>
    <property type="molecule type" value="Genomic_DNA"/>
</dbReference>
<accession>A0A240UEI9</accession>
<comment type="similarity">
    <text evidence="1">Belongs to the UPF0065 (bug) family.</text>
</comment>
<dbReference type="KEGG" id="acip:CBP36_12440"/>
<dbReference type="InterPro" id="IPR042100">
    <property type="entry name" value="Bug_dom1"/>
</dbReference>
<dbReference type="PIRSF" id="PIRSF017082">
    <property type="entry name" value="YflP"/>
    <property type="match status" value="1"/>
</dbReference>
<dbReference type="CDD" id="cd07012">
    <property type="entry name" value="PBP2_Bug_TTT"/>
    <property type="match status" value="1"/>
</dbReference>
<feature type="signal peptide" evidence="2">
    <location>
        <begin position="1"/>
        <end position="25"/>
    </location>
</feature>
<dbReference type="Gene3D" id="3.40.190.150">
    <property type="entry name" value="Bordetella uptake gene, domain 1"/>
    <property type="match status" value="1"/>
</dbReference>
<evidence type="ECO:0000313" key="4">
    <source>
        <dbReference type="Proteomes" id="UP000194440"/>
    </source>
</evidence>
<evidence type="ECO:0000313" key="3">
    <source>
        <dbReference type="EMBL" id="ART59536.1"/>
    </source>
</evidence>
<sequence length="326" mass="35160">MKLIQRLRVSVCLLTLAFASWHASAQEDFPKKPIRWIVGYPAGAASDFVARTIAHAMSSQLGQPIIIDNRPGSSGIIAADAASKAPADGYTVATVDNGILIFNTALFKKLPYEPVKDFAPIGLMVRLPMLVLSNLESPYASIKDVVNAMKKSPGNVSYATPGVGSPHNLAMEMFKDQNQLFALPIHYRGGAPMVQDLLGRHVDLMVLDIASSTPILNSRKVRPLVAFSKTRLASLPDVPTTFELGLGNLEAAAWQGLAVPAATPDAVKRRLSDALFAAVNNPDVRKKLAEFGAEATPSTAAGMTDLWNKDHQYWFKLIKSRGISAE</sequence>
<organism evidence="3 4">
    <name type="scientific">Acidovorax carolinensis</name>
    <dbReference type="NCBI Taxonomy" id="553814"/>
    <lineage>
        <taxon>Bacteria</taxon>
        <taxon>Pseudomonadati</taxon>
        <taxon>Pseudomonadota</taxon>
        <taxon>Betaproteobacteria</taxon>
        <taxon>Burkholderiales</taxon>
        <taxon>Comamonadaceae</taxon>
        <taxon>Acidovorax</taxon>
    </lineage>
</organism>
<keyword evidence="4" id="KW-1185">Reference proteome</keyword>
<name>A0A240UEI9_9BURK</name>
<keyword evidence="2" id="KW-0732">Signal</keyword>
<evidence type="ECO:0000256" key="2">
    <source>
        <dbReference type="SAM" id="SignalP"/>
    </source>
</evidence>
<dbReference type="Proteomes" id="UP000194440">
    <property type="component" value="Chromosome"/>
</dbReference>
<dbReference type="InterPro" id="IPR005064">
    <property type="entry name" value="BUG"/>
</dbReference>
<dbReference type="SUPFAM" id="SSF53850">
    <property type="entry name" value="Periplasmic binding protein-like II"/>
    <property type="match status" value="1"/>
</dbReference>
<evidence type="ECO:0000256" key="1">
    <source>
        <dbReference type="ARBA" id="ARBA00006987"/>
    </source>
</evidence>
<feature type="chain" id="PRO_5011298757" evidence="2">
    <location>
        <begin position="26"/>
        <end position="326"/>
    </location>
</feature>
<dbReference type="OrthoDB" id="8678477at2"/>
<dbReference type="Gene3D" id="3.40.190.10">
    <property type="entry name" value="Periplasmic binding protein-like II"/>
    <property type="match status" value="1"/>
</dbReference>
<dbReference type="PANTHER" id="PTHR42928:SF5">
    <property type="entry name" value="BLR1237 PROTEIN"/>
    <property type="match status" value="1"/>
</dbReference>
<gene>
    <name evidence="3" type="ORF">CBP36_12440</name>
</gene>
<proteinExistence type="inferred from homology"/>
<dbReference type="KEGG" id="acis:CBP35_06485"/>
<dbReference type="PANTHER" id="PTHR42928">
    <property type="entry name" value="TRICARBOXYLATE-BINDING PROTEIN"/>
    <property type="match status" value="1"/>
</dbReference>